<dbReference type="Gene3D" id="1.20.1050.10">
    <property type="match status" value="1"/>
</dbReference>
<comment type="caution">
    <text evidence="3">The sequence shown here is derived from an EMBL/GenBank/DDBJ whole genome shotgun (WGS) entry which is preliminary data.</text>
</comment>
<sequence>MSITLYELQPTRSTRVRWILLELGLPYESIEGPDVFAMPELAAIHPLSKLPALRDDGRPLFESAAICTWLADSHPEAGLIAPSGAWARALHDQWVAFTLSEIEAFLWHTARNLFVLPEEERVPAVYPQNEAAAKRGLAALDAHLRDREWLVEDRFSVTDIFVGYAACWARWLGMTADLPHLVAYTERLQARPLCTYRPDVFGP</sequence>
<dbReference type="GO" id="GO:0004364">
    <property type="term" value="F:glutathione transferase activity"/>
    <property type="evidence" value="ECO:0007669"/>
    <property type="project" value="UniProtKB-EC"/>
</dbReference>
<protein>
    <submittedName>
        <fullName evidence="3">Glutathione S-transferase</fullName>
        <ecNumber evidence="3">2.5.1.18</ecNumber>
    </submittedName>
</protein>
<dbReference type="CDD" id="cd03046">
    <property type="entry name" value="GST_N_GTT1_like"/>
    <property type="match status" value="1"/>
</dbReference>
<dbReference type="PANTHER" id="PTHR44051:SF8">
    <property type="entry name" value="GLUTATHIONE S-TRANSFERASE GSTA"/>
    <property type="match status" value="1"/>
</dbReference>
<dbReference type="SFLD" id="SFLDG00358">
    <property type="entry name" value="Main_(cytGST)"/>
    <property type="match status" value="1"/>
</dbReference>
<dbReference type="Proteomes" id="UP001228905">
    <property type="component" value="Unassembled WGS sequence"/>
</dbReference>
<accession>A0ABU0ITP5</accession>
<dbReference type="InterPro" id="IPR004045">
    <property type="entry name" value="Glutathione_S-Trfase_N"/>
</dbReference>
<dbReference type="Pfam" id="PF00043">
    <property type="entry name" value="GST_C"/>
    <property type="match status" value="1"/>
</dbReference>
<name>A0ABU0ITP5_9CAUL</name>
<evidence type="ECO:0000313" key="3">
    <source>
        <dbReference type="EMBL" id="MDQ0464414.1"/>
    </source>
</evidence>
<keyword evidence="3" id="KW-0808">Transferase</keyword>
<dbReference type="InterPro" id="IPR036282">
    <property type="entry name" value="Glutathione-S-Trfase_C_sf"/>
</dbReference>
<dbReference type="InterPro" id="IPR036249">
    <property type="entry name" value="Thioredoxin-like_sf"/>
</dbReference>
<dbReference type="PROSITE" id="PS50404">
    <property type="entry name" value="GST_NTER"/>
    <property type="match status" value="1"/>
</dbReference>
<dbReference type="EC" id="2.5.1.18" evidence="3"/>
<dbReference type="InterPro" id="IPR004046">
    <property type="entry name" value="GST_C"/>
</dbReference>
<dbReference type="SUPFAM" id="SSF47616">
    <property type="entry name" value="GST C-terminal domain-like"/>
    <property type="match status" value="1"/>
</dbReference>
<dbReference type="PANTHER" id="PTHR44051">
    <property type="entry name" value="GLUTATHIONE S-TRANSFERASE-RELATED"/>
    <property type="match status" value="1"/>
</dbReference>
<proteinExistence type="predicted"/>
<dbReference type="Gene3D" id="3.40.30.10">
    <property type="entry name" value="Glutaredoxin"/>
    <property type="match status" value="1"/>
</dbReference>
<feature type="domain" description="GST C-terminal" evidence="2">
    <location>
        <begin position="84"/>
        <end position="203"/>
    </location>
</feature>
<dbReference type="SFLD" id="SFLDG01150">
    <property type="entry name" value="Main.1:_Beta-like"/>
    <property type="match status" value="1"/>
</dbReference>
<dbReference type="InterPro" id="IPR010987">
    <property type="entry name" value="Glutathione-S-Trfase_C-like"/>
</dbReference>
<evidence type="ECO:0000313" key="4">
    <source>
        <dbReference type="Proteomes" id="UP001228905"/>
    </source>
</evidence>
<feature type="domain" description="GST N-terminal" evidence="1">
    <location>
        <begin position="1"/>
        <end position="78"/>
    </location>
</feature>
<reference evidence="3 4" key="1">
    <citation type="submission" date="2023-07" db="EMBL/GenBank/DDBJ databases">
        <title>Genomic Encyclopedia of Type Strains, Phase IV (KMG-IV): sequencing the most valuable type-strain genomes for metagenomic binning, comparative biology and taxonomic classification.</title>
        <authorList>
            <person name="Goeker M."/>
        </authorList>
    </citation>
    <scope>NUCLEOTIDE SEQUENCE [LARGE SCALE GENOMIC DNA]</scope>
    <source>
        <strain evidence="3 4">DSM 18695</strain>
    </source>
</reference>
<dbReference type="InterPro" id="IPR040079">
    <property type="entry name" value="Glutathione_S-Trfase"/>
</dbReference>
<evidence type="ECO:0000259" key="2">
    <source>
        <dbReference type="PROSITE" id="PS50405"/>
    </source>
</evidence>
<dbReference type="SUPFAM" id="SSF52833">
    <property type="entry name" value="Thioredoxin-like"/>
    <property type="match status" value="1"/>
</dbReference>
<organism evidence="3 4">
    <name type="scientific">Caulobacter ginsengisoli</name>
    <dbReference type="NCBI Taxonomy" id="400775"/>
    <lineage>
        <taxon>Bacteria</taxon>
        <taxon>Pseudomonadati</taxon>
        <taxon>Pseudomonadota</taxon>
        <taxon>Alphaproteobacteria</taxon>
        <taxon>Caulobacterales</taxon>
        <taxon>Caulobacteraceae</taxon>
        <taxon>Caulobacter</taxon>
    </lineage>
</organism>
<dbReference type="EMBL" id="JAUSVS010000003">
    <property type="protein sequence ID" value="MDQ0464414.1"/>
    <property type="molecule type" value="Genomic_DNA"/>
</dbReference>
<dbReference type="SFLD" id="SFLDS00019">
    <property type="entry name" value="Glutathione_Transferase_(cytos"/>
    <property type="match status" value="1"/>
</dbReference>
<evidence type="ECO:0000259" key="1">
    <source>
        <dbReference type="PROSITE" id="PS50404"/>
    </source>
</evidence>
<dbReference type="Pfam" id="PF13409">
    <property type="entry name" value="GST_N_2"/>
    <property type="match status" value="1"/>
</dbReference>
<dbReference type="RefSeq" id="WP_307349080.1">
    <property type="nucleotide sequence ID" value="NZ_JAUSVS010000003.1"/>
</dbReference>
<gene>
    <name evidence="3" type="ORF">QO010_002195</name>
</gene>
<dbReference type="PROSITE" id="PS50405">
    <property type="entry name" value="GST_CTER"/>
    <property type="match status" value="1"/>
</dbReference>
<keyword evidence="4" id="KW-1185">Reference proteome</keyword>